<evidence type="ECO:0000256" key="5">
    <source>
        <dbReference type="ARBA" id="ARBA00022553"/>
    </source>
</evidence>
<evidence type="ECO:0000313" key="22">
    <source>
        <dbReference type="EMBL" id="OWJ58070.1"/>
    </source>
</evidence>
<dbReference type="InterPro" id="IPR036641">
    <property type="entry name" value="HPT_dom_sf"/>
</dbReference>
<evidence type="ECO:0000256" key="1">
    <source>
        <dbReference type="ARBA" id="ARBA00000085"/>
    </source>
</evidence>
<dbReference type="Gene3D" id="3.30.565.10">
    <property type="entry name" value="Histidine kinase-like ATPase, C-terminal domain"/>
    <property type="match status" value="1"/>
</dbReference>
<dbReference type="EC" id="2.7.13.3" evidence="3"/>
<feature type="domain" description="HPt" evidence="21">
    <location>
        <begin position="738"/>
        <end position="832"/>
    </location>
</feature>
<evidence type="ECO:0000256" key="4">
    <source>
        <dbReference type="ARBA" id="ARBA00022475"/>
    </source>
</evidence>
<dbReference type="InterPro" id="IPR004358">
    <property type="entry name" value="Sig_transdc_His_kin-like_C"/>
</dbReference>
<dbReference type="Gene3D" id="1.20.120.160">
    <property type="entry name" value="HPT domain"/>
    <property type="match status" value="1"/>
</dbReference>
<dbReference type="SMART" id="SM00387">
    <property type="entry name" value="HATPase_c"/>
    <property type="match status" value="1"/>
</dbReference>
<comment type="subcellular location">
    <subcellularLocation>
        <location evidence="2">Cell membrane</location>
        <topology evidence="2">Multi-pass membrane protein</topology>
    </subcellularLocation>
</comment>
<dbReference type="InterPro" id="IPR005467">
    <property type="entry name" value="His_kinase_dom"/>
</dbReference>
<dbReference type="CDD" id="cd00082">
    <property type="entry name" value="HisKA"/>
    <property type="match status" value="1"/>
</dbReference>
<dbReference type="Pfam" id="PF00072">
    <property type="entry name" value="Response_reg"/>
    <property type="match status" value="1"/>
</dbReference>
<dbReference type="SUPFAM" id="SSF55874">
    <property type="entry name" value="ATPase domain of HSP90 chaperone/DNA topoisomerase II/histidine kinase"/>
    <property type="match status" value="1"/>
</dbReference>
<dbReference type="Proteomes" id="UP000196655">
    <property type="component" value="Unassembled WGS sequence"/>
</dbReference>
<dbReference type="CDD" id="cd17546">
    <property type="entry name" value="REC_hyHK_CKI1_RcsC-like"/>
    <property type="match status" value="1"/>
</dbReference>
<dbReference type="PROSITE" id="PS50109">
    <property type="entry name" value="HIS_KIN"/>
    <property type="match status" value="1"/>
</dbReference>
<dbReference type="Pfam" id="PF02518">
    <property type="entry name" value="HATPase_c"/>
    <property type="match status" value="1"/>
</dbReference>
<dbReference type="SUPFAM" id="SSF47384">
    <property type="entry name" value="Homodimeric domain of signal transducing histidine kinase"/>
    <property type="match status" value="1"/>
</dbReference>
<dbReference type="SUPFAM" id="SSF52172">
    <property type="entry name" value="CheY-like"/>
    <property type="match status" value="1"/>
</dbReference>
<dbReference type="Gene3D" id="1.10.287.130">
    <property type="match status" value="1"/>
</dbReference>
<keyword evidence="23" id="KW-1185">Reference proteome</keyword>
<dbReference type="PROSITE" id="PS50894">
    <property type="entry name" value="HPT"/>
    <property type="match status" value="1"/>
</dbReference>
<evidence type="ECO:0000256" key="6">
    <source>
        <dbReference type="ARBA" id="ARBA00022679"/>
    </source>
</evidence>
<dbReference type="InterPro" id="IPR036890">
    <property type="entry name" value="HATPase_C_sf"/>
</dbReference>
<dbReference type="InterPro" id="IPR008207">
    <property type="entry name" value="Sig_transdc_His_kin_Hpt_dom"/>
</dbReference>
<dbReference type="Gene3D" id="3.40.50.2300">
    <property type="match status" value="1"/>
</dbReference>
<dbReference type="SUPFAM" id="SSF47226">
    <property type="entry name" value="Histidine-containing phosphotransfer domain, HPT domain"/>
    <property type="match status" value="1"/>
</dbReference>
<dbReference type="SMART" id="SM00448">
    <property type="entry name" value="REC"/>
    <property type="match status" value="1"/>
</dbReference>
<dbReference type="OrthoDB" id="9801651at2"/>
<dbReference type="InterPro" id="IPR001789">
    <property type="entry name" value="Sig_transdc_resp-reg_receiver"/>
</dbReference>
<comment type="subunit">
    <text evidence="14">At low DSF concentrations, interacts with RpfF.</text>
</comment>
<dbReference type="PANTHER" id="PTHR45339:SF1">
    <property type="entry name" value="HYBRID SIGNAL TRANSDUCTION HISTIDINE KINASE J"/>
    <property type="match status" value="1"/>
</dbReference>
<feature type="transmembrane region" description="Helical" evidence="18">
    <location>
        <begin position="156"/>
        <end position="175"/>
    </location>
</feature>
<keyword evidence="4" id="KW-1003">Cell membrane</keyword>
<dbReference type="GO" id="GO:0005886">
    <property type="term" value="C:plasma membrane"/>
    <property type="evidence" value="ECO:0007669"/>
    <property type="project" value="UniProtKB-SubCell"/>
</dbReference>
<accession>A0A211YYI8</accession>
<dbReference type="InterPro" id="IPR003661">
    <property type="entry name" value="HisK_dim/P_dom"/>
</dbReference>
<evidence type="ECO:0000256" key="11">
    <source>
        <dbReference type="ARBA" id="ARBA00022989"/>
    </source>
</evidence>
<evidence type="ECO:0000256" key="14">
    <source>
        <dbReference type="ARBA" id="ARBA00064003"/>
    </source>
</evidence>
<keyword evidence="12" id="KW-0902">Two-component regulatory system</keyword>
<dbReference type="InterPro" id="IPR036097">
    <property type="entry name" value="HisK_dim/P_sf"/>
</dbReference>
<dbReference type="GO" id="GO:0000155">
    <property type="term" value="F:phosphorelay sensor kinase activity"/>
    <property type="evidence" value="ECO:0007669"/>
    <property type="project" value="InterPro"/>
</dbReference>
<dbReference type="EMBL" id="NHON01000139">
    <property type="protein sequence ID" value="OWJ58070.1"/>
    <property type="molecule type" value="Genomic_DNA"/>
</dbReference>
<keyword evidence="9" id="KW-0418">Kinase</keyword>
<evidence type="ECO:0000259" key="20">
    <source>
        <dbReference type="PROSITE" id="PS50110"/>
    </source>
</evidence>
<dbReference type="PROSITE" id="PS50110">
    <property type="entry name" value="RESPONSE_REGULATORY"/>
    <property type="match status" value="1"/>
</dbReference>
<keyword evidence="6" id="KW-0808">Transferase</keyword>
<dbReference type="AlphaFoldDB" id="A0A211YYI8"/>
<feature type="transmembrane region" description="Helical" evidence="18">
    <location>
        <begin position="95"/>
        <end position="116"/>
    </location>
</feature>
<keyword evidence="11 18" id="KW-1133">Transmembrane helix</keyword>
<name>A0A211YYI8_9PROT</name>
<keyword evidence="5 17" id="KW-0597">Phosphoprotein</keyword>
<organism evidence="22 23">
    <name type="scientific">Inquilinus limosus</name>
    <dbReference type="NCBI Taxonomy" id="171674"/>
    <lineage>
        <taxon>Bacteria</taxon>
        <taxon>Pseudomonadati</taxon>
        <taxon>Pseudomonadota</taxon>
        <taxon>Alphaproteobacteria</taxon>
        <taxon>Rhodospirillales</taxon>
        <taxon>Rhodospirillaceae</taxon>
        <taxon>Inquilinus</taxon>
    </lineage>
</organism>
<evidence type="ECO:0000256" key="2">
    <source>
        <dbReference type="ARBA" id="ARBA00004651"/>
    </source>
</evidence>
<keyword evidence="13 18" id="KW-0472">Membrane</keyword>
<evidence type="ECO:0000259" key="19">
    <source>
        <dbReference type="PROSITE" id="PS50109"/>
    </source>
</evidence>
<keyword evidence="7 18" id="KW-0812">Transmembrane</keyword>
<feature type="transmembrane region" description="Helical" evidence="18">
    <location>
        <begin position="32"/>
        <end position="49"/>
    </location>
</feature>
<feature type="transmembrane region" description="Helical" evidence="18">
    <location>
        <begin position="128"/>
        <end position="150"/>
    </location>
</feature>
<sequence length="842" mass="90266">MISNRRRAGSDTTIKRILQRFRNRPDSEHEMGYNRVAFCLLIFAYVLATDGSSSDLILPTVYLLTGIGFLVHIAMRPRRCIPRRVLALIGDLGVLSLQLHFGGTMSSVFFPIYLWAILGNGFRFGIRYLYLAMAVGVVSFGLVVVTTPFWHDNLSLSLGLLAGIVILPLYAGLLITKLSKAKQQAEEASQAKSMFLASVSHELRTPLTAIIGMGSVLHDTRLDPSQREMTRTVVSAGRQLLTLINDILDFSRIEAGQMSVQAAEFDLPTVLAEMRAMVLAQAQSKGLHVAIHIDRRVPLRLRGSERHLKEIVLNLLGNAVKFTESGSVVVTVGSEPDEAGERPRLRFEVSDTGIGIAPEASAHIFESFRQADSSIMDRFGGTGLGLAISKRLVTLLGGEIGVDSTPGVGSTFWFTLGFDHAREAAAATAGEPIPELGVVAGDAALVGRLMPLLTPEASVIETFGSIDAALAWHPLGAADAAAILIVDRQALPEDAQRRAKTLAVLRSAPGVRAILLGDPAVAGDELPRELREVFATMAPADVDGRTIRTVLRIAQAGRAAAGQDAVAPSSRAANGRSLSILVADDNRMNQKVLREILVRAGHQVQLAANGEEALDALDTATFDLVLMDINMPVMNGIEATKLFRFTALDRKHVPIVALTADASPGVAARCAEAGMDACLTKPIEPETLFAAIEDVLGAHAPATEQPQPILPQNVTTLPQGGPAAIDMRVLDRLEALGGNDFLIELIDDFLADIETIAQELQEAAQQGDAVRFRSNAHALRSATANIGARGLSDLCQDWQGISSADLTLNGNAHLRRLAAEMERVRPILLRRRGAATRSATSG</sequence>
<evidence type="ECO:0000256" key="3">
    <source>
        <dbReference type="ARBA" id="ARBA00012438"/>
    </source>
</evidence>
<evidence type="ECO:0000256" key="17">
    <source>
        <dbReference type="PROSITE-ProRule" id="PRU00169"/>
    </source>
</evidence>
<keyword evidence="8" id="KW-0547">Nucleotide-binding</keyword>
<evidence type="ECO:0000259" key="21">
    <source>
        <dbReference type="PROSITE" id="PS50894"/>
    </source>
</evidence>
<comment type="caution">
    <text evidence="22">The sequence shown here is derived from an EMBL/GenBank/DDBJ whole genome shotgun (WGS) entry which is preliminary data.</text>
</comment>
<proteinExistence type="predicted"/>
<dbReference type="Pfam" id="PF00512">
    <property type="entry name" value="HisKA"/>
    <property type="match status" value="1"/>
</dbReference>
<evidence type="ECO:0000256" key="8">
    <source>
        <dbReference type="ARBA" id="ARBA00022741"/>
    </source>
</evidence>
<evidence type="ECO:0000313" key="23">
    <source>
        <dbReference type="Proteomes" id="UP000196655"/>
    </source>
</evidence>
<dbReference type="CDD" id="cd16922">
    <property type="entry name" value="HATPase_EvgS-ArcB-TorS-like"/>
    <property type="match status" value="1"/>
</dbReference>
<dbReference type="InterPro" id="IPR011006">
    <property type="entry name" value="CheY-like_superfamily"/>
</dbReference>
<feature type="modified residue" description="4-aspartylphosphate" evidence="17">
    <location>
        <position position="628"/>
    </location>
</feature>
<evidence type="ECO:0000256" key="7">
    <source>
        <dbReference type="ARBA" id="ARBA00022692"/>
    </source>
</evidence>
<feature type="transmembrane region" description="Helical" evidence="18">
    <location>
        <begin position="56"/>
        <end position="75"/>
    </location>
</feature>
<dbReference type="PRINTS" id="PR00344">
    <property type="entry name" value="BCTRLSENSOR"/>
</dbReference>
<evidence type="ECO:0000256" key="9">
    <source>
        <dbReference type="ARBA" id="ARBA00022777"/>
    </source>
</evidence>
<evidence type="ECO:0000256" key="13">
    <source>
        <dbReference type="ARBA" id="ARBA00023136"/>
    </source>
</evidence>
<evidence type="ECO:0000256" key="15">
    <source>
        <dbReference type="ARBA" id="ARBA00068150"/>
    </source>
</evidence>
<feature type="domain" description="Response regulatory" evidence="20">
    <location>
        <begin position="579"/>
        <end position="696"/>
    </location>
</feature>
<protein>
    <recommendedName>
        <fullName evidence="15">Sensory/regulatory protein RpfC</fullName>
        <ecNumber evidence="3">2.7.13.3</ecNumber>
    </recommendedName>
</protein>
<dbReference type="Pfam" id="PF01627">
    <property type="entry name" value="Hpt"/>
    <property type="match status" value="1"/>
</dbReference>
<dbReference type="GO" id="GO:0005524">
    <property type="term" value="F:ATP binding"/>
    <property type="evidence" value="ECO:0007669"/>
    <property type="project" value="UniProtKB-KW"/>
</dbReference>
<dbReference type="SMART" id="SM00388">
    <property type="entry name" value="HisKA"/>
    <property type="match status" value="1"/>
</dbReference>
<dbReference type="FunFam" id="3.30.565.10:FF:000010">
    <property type="entry name" value="Sensor histidine kinase RcsC"/>
    <property type="match status" value="1"/>
</dbReference>
<gene>
    <name evidence="22" type="ORF">BWR60_33670</name>
</gene>
<feature type="modified residue" description="Phosphohistidine" evidence="16">
    <location>
        <position position="777"/>
    </location>
</feature>
<evidence type="ECO:0000256" key="12">
    <source>
        <dbReference type="ARBA" id="ARBA00023012"/>
    </source>
</evidence>
<feature type="domain" description="Histidine kinase" evidence="19">
    <location>
        <begin position="198"/>
        <end position="420"/>
    </location>
</feature>
<dbReference type="PANTHER" id="PTHR45339">
    <property type="entry name" value="HYBRID SIGNAL TRANSDUCTION HISTIDINE KINASE J"/>
    <property type="match status" value="1"/>
</dbReference>
<dbReference type="FunFam" id="1.10.287.130:FF:000002">
    <property type="entry name" value="Two-component osmosensing histidine kinase"/>
    <property type="match status" value="1"/>
</dbReference>
<evidence type="ECO:0000256" key="18">
    <source>
        <dbReference type="SAM" id="Phobius"/>
    </source>
</evidence>
<comment type="catalytic activity">
    <reaction evidence="1">
        <text>ATP + protein L-histidine = ADP + protein N-phospho-L-histidine.</text>
        <dbReference type="EC" id="2.7.13.3"/>
    </reaction>
</comment>
<dbReference type="InterPro" id="IPR003594">
    <property type="entry name" value="HATPase_dom"/>
</dbReference>
<evidence type="ECO:0000256" key="16">
    <source>
        <dbReference type="PROSITE-ProRule" id="PRU00110"/>
    </source>
</evidence>
<keyword evidence="10" id="KW-0067">ATP-binding</keyword>
<evidence type="ECO:0000256" key="10">
    <source>
        <dbReference type="ARBA" id="ARBA00022840"/>
    </source>
</evidence>
<reference evidence="23" key="1">
    <citation type="submission" date="2017-05" db="EMBL/GenBank/DDBJ databases">
        <authorList>
            <person name="Macchi M."/>
            <person name="Festa S."/>
            <person name="Coppotelli B.M."/>
            <person name="Morelli I.S."/>
        </authorList>
    </citation>
    <scope>NUCLEOTIDE SEQUENCE [LARGE SCALE GENOMIC DNA]</scope>
    <source>
        <strain evidence="23">I</strain>
    </source>
</reference>